<reference evidence="3" key="1">
    <citation type="submission" date="2016-06" db="EMBL/GenBank/DDBJ databases">
        <title>Parallel loss of symbiosis genes in relatives of nitrogen-fixing non-legume Parasponia.</title>
        <authorList>
            <person name="Van Velzen R."/>
            <person name="Holmer R."/>
            <person name="Bu F."/>
            <person name="Rutten L."/>
            <person name="Van Zeijl A."/>
            <person name="Liu W."/>
            <person name="Santuari L."/>
            <person name="Cao Q."/>
            <person name="Sharma T."/>
            <person name="Shen D."/>
            <person name="Roswanjaya Y."/>
            <person name="Wardhani T."/>
            <person name="Kalhor M.S."/>
            <person name="Jansen J."/>
            <person name="Van den Hoogen J."/>
            <person name="Gungor B."/>
            <person name="Hartog M."/>
            <person name="Hontelez J."/>
            <person name="Verver J."/>
            <person name="Yang W.-C."/>
            <person name="Schijlen E."/>
            <person name="Repin R."/>
            <person name="Schilthuizen M."/>
            <person name="Schranz E."/>
            <person name="Heidstra R."/>
            <person name="Miyata K."/>
            <person name="Fedorova E."/>
            <person name="Kohlen W."/>
            <person name="Bisseling T."/>
            <person name="Smit S."/>
            <person name="Geurts R."/>
        </authorList>
    </citation>
    <scope>NUCLEOTIDE SEQUENCE [LARGE SCALE GENOMIC DNA]</scope>
    <source>
        <strain evidence="3">cv. RG33-2</strain>
    </source>
</reference>
<keyword evidence="3" id="KW-1185">Reference proteome</keyword>
<name>A0A2P5BVQ1_TREOI</name>
<feature type="compositionally biased region" description="Low complexity" evidence="1">
    <location>
        <begin position="124"/>
        <end position="133"/>
    </location>
</feature>
<dbReference type="OrthoDB" id="1906709at2759"/>
<proteinExistence type="predicted"/>
<dbReference type="AlphaFoldDB" id="A0A2P5BVQ1"/>
<evidence type="ECO:0000313" key="2">
    <source>
        <dbReference type="EMBL" id="PON52875.1"/>
    </source>
</evidence>
<evidence type="ECO:0000256" key="1">
    <source>
        <dbReference type="SAM" id="MobiDB-lite"/>
    </source>
</evidence>
<feature type="region of interest" description="Disordered" evidence="1">
    <location>
        <begin position="97"/>
        <end position="135"/>
    </location>
</feature>
<dbReference type="EMBL" id="JXTC01000452">
    <property type="protein sequence ID" value="PON52875.1"/>
    <property type="molecule type" value="Genomic_DNA"/>
</dbReference>
<evidence type="ECO:0000313" key="3">
    <source>
        <dbReference type="Proteomes" id="UP000237000"/>
    </source>
</evidence>
<protein>
    <submittedName>
        <fullName evidence="2">Uncharacterized protein</fullName>
    </submittedName>
</protein>
<accession>A0A2P5BVQ1</accession>
<organism evidence="2 3">
    <name type="scientific">Trema orientale</name>
    <name type="common">Charcoal tree</name>
    <name type="synonym">Celtis orientalis</name>
    <dbReference type="NCBI Taxonomy" id="63057"/>
    <lineage>
        <taxon>Eukaryota</taxon>
        <taxon>Viridiplantae</taxon>
        <taxon>Streptophyta</taxon>
        <taxon>Embryophyta</taxon>
        <taxon>Tracheophyta</taxon>
        <taxon>Spermatophyta</taxon>
        <taxon>Magnoliopsida</taxon>
        <taxon>eudicotyledons</taxon>
        <taxon>Gunneridae</taxon>
        <taxon>Pentapetalae</taxon>
        <taxon>rosids</taxon>
        <taxon>fabids</taxon>
        <taxon>Rosales</taxon>
        <taxon>Cannabaceae</taxon>
        <taxon>Trema</taxon>
    </lineage>
</organism>
<comment type="caution">
    <text evidence="2">The sequence shown here is derived from an EMBL/GenBank/DDBJ whole genome shotgun (WGS) entry which is preliminary data.</text>
</comment>
<dbReference type="InParanoid" id="A0A2P5BVQ1"/>
<feature type="compositionally biased region" description="Polar residues" evidence="1">
    <location>
        <begin position="97"/>
        <end position="110"/>
    </location>
</feature>
<gene>
    <name evidence="2" type="ORF">TorRG33x02_307200</name>
</gene>
<dbReference type="Proteomes" id="UP000237000">
    <property type="component" value="Unassembled WGS sequence"/>
</dbReference>
<sequence length="195" mass="22560">MQEKKKRSNLFQPLVICRRLFSFIVDYLIPRGLKRVITTSHSLRQGSTPVPMVSAKTNVKRVELQQAHYNLTEDLGSWTRAPAQIQEHKEEKNMFVRSNSDNNNNKTVSSFEEEERVRKMKGKSVSVSSSSSSENLRPVVEAEEVKLPNRPVRQRQVRPLFDVAVNINEKSDAFIRSRKEAMRRNYMSSEAESTY</sequence>